<evidence type="ECO:0000313" key="4">
    <source>
        <dbReference type="EMBL" id="PFX30701.1"/>
    </source>
</evidence>
<name>A0A2B4SLC5_STYPI</name>
<dbReference type="PANTHER" id="PTHR45445:SF2">
    <property type="entry name" value="METHYLTRANSFERASE TYPE 11 DOMAIN-CONTAINING PROTEIN"/>
    <property type="match status" value="1"/>
</dbReference>
<evidence type="ECO:0000259" key="2">
    <source>
        <dbReference type="Pfam" id="PF08241"/>
    </source>
</evidence>
<gene>
    <name evidence="4" type="ORF">AWC38_SpisGene4501</name>
</gene>
<dbReference type="SUPFAM" id="SSF53335">
    <property type="entry name" value="S-adenosyl-L-methionine-dependent methyltransferases"/>
    <property type="match status" value="1"/>
</dbReference>
<feature type="compositionally biased region" description="Polar residues" evidence="1">
    <location>
        <begin position="64"/>
        <end position="81"/>
    </location>
</feature>
<feature type="region of interest" description="Disordered" evidence="1">
    <location>
        <begin position="64"/>
        <end position="90"/>
    </location>
</feature>
<organism evidence="4 5">
    <name type="scientific">Stylophora pistillata</name>
    <name type="common">Smooth cauliflower coral</name>
    <dbReference type="NCBI Taxonomy" id="50429"/>
    <lineage>
        <taxon>Eukaryota</taxon>
        <taxon>Metazoa</taxon>
        <taxon>Cnidaria</taxon>
        <taxon>Anthozoa</taxon>
        <taxon>Hexacorallia</taxon>
        <taxon>Scleractinia</taxon>
        <taxon>Astrocoeniina</taxon>
        <taxon>Pocilloporidae</taxon>
        <taxon>Stylophora</taxon>
    </lineage>
</organism>
<reference evidence="5" key="1">
    <citation type="journal article" date="2017" name="bioRxiv">
        <title>Comparative analysis of the genomes of Stylophora pistillata and Acropora digitifera provides evidence for extensive differences between species of corals.</title>
        <authorList>
            <person name="Voolstra C.R."/>
            <person name="Li Y."/>
            <person name="Liew Y.J."/>
            <person name="Baumgarten S."/>
            <person name="Zoccola D."/>
            <person name="Flot J.-F."/>
            <person name="Tambutte S."/>
            <person name="Allemand D."/>
            <person name="Aranda M."/>
        </authorList>
    </citation>
    <scope>NUCLEOTIDE SEQUENCE [LARGE SCALE GENOMIC DNA]</scope>
</reference>
<protein>
    <recommendedName>
        <fullName evidence="6">Myb-like domain-containing protein</fullName>
    </recommendedName>
</protein>
<evidence type="ECO:0000313" key="5">
    <source>
        <dbReference type="Proteomes" id="UP000225706"/>
    </source>
</evidence>
<keyword evidence="5" id="KW-1185">Reference proteome</keyword>
<dbReference type="Proteomes" id="UP000225706">
    <property type="component" value="Unassembled WGS sequence"/>
</dbReference>
<evidence type="ECO:0000259" key="3">
    <source>
        <dbReference type="Pfam" id="PF13837"/>
    </source>
</evidence>
<dbReference type="InterPro" id="IPR044822">
    <property type="entry name" value="Myb_DNA-bind_4"/>
</dbReference>
<comment type="caution">
    <text evidence="4">The sequence shown here is derived from an EMBL/GenBank/DDBJ whole genome shotgun (WGS) entry which is preliminary data.</text>
</comment>
<sequence>MNSGNWNLNPMANYAGLPYEQTNSVGRWNVPPYNDQLNSIHAAGPSYSNGVFFQSSRQFQSNETEVVGQALQQESQTPSQNKGKKKSSYDKCSNEEQSFLVDLWSEKHDRLESKDARIAWQEICQEIEINFGTKKTVEKCQRKIKYLIDKYKDAKTWNKTQSGCQLRKSVCYDKIDRVLGTRDVVTLNPGFRFCNGEFYVDIPQDRSRLSFYQGDACNLPSDLGQFGCVLAANVVCRLPNPYQFLERLPSLVAPRGILVITSPYCWLEKFTPKNLWLGGYKDADGKAVTGYDKLKVYLSQNFVLVEDKLMPYFIREYSYEHQWGVARTTIWKRRQSTS</sequence>
<dbReference type="AlphaFoldDB" id="A0A2B4SLC5"/>
<feature type="domain" description="Methyltransferase type 11" evidence="2">
    <location>
        <begin position="207"/>
        <end position="260"/>
    </location>
</feature>
<dbReference type="InterPro" id="IPR013216">
    <property type="entry name" value="Methyltransf_11"/>
</dbReference>
<feature type="domain" description="Myb/SANT-like DNA-binding" evidence="3">
    <location>
        <begin position="93"/>
        <end position="177"/>
    </location>
</feature>
<dbReference type="Pfam" id="PF13837">
    <property type="entry name" value="Myb_DNA-bind_4"/>
    <property type="match status" value="1"/>
</dbReference>
<dbReference type="InterPro" id="IPR029063">
    <property type="entry name" value="SAM-dependent_MTases_sf"/>
</dbReference>
<proteinExistence type="predicted"/>
<dbReference type="Pfam" id="PF08241">
    <property type="entry name" value="Methyltransf_11"/>
    <property type="match status" value="1"/>
</dbReference>
<accession>A0A2B4SLC5</accession>
<dbReference type="Gene3D" id="3.40.50.150">
    <property type="entry name" value="Vaccinia Virus protein VP39"/>
    <property type="match status" value="1"/>
</dbReference>
<dbReference type="GO" id="GO:0008757">
    <property type="term" value="F:S-adenosylmethionine-dependent methyltransferase activity"/>
    <property type="evidence" value="ECO:0007669"/>
    <property type="project" value="InterPro"/>
</dbReference>
<dbReference type="PANTHER" id="PTHR45445">
    <property type="match status" value="1"/>
</dbReference>
<dbReference type="OrthoDB" id="506498at2759"/>
<evidence type="ECO:0008006" key="6">
    <source>
        <dbReference type="Google" id="ProtNLM"/>
    </source>
</evidence>
<dbReference type="EMBL" id="LSMT01000046">
    <property type="protein sequence ID" value="PFX30701.1"/>
    <property type="molecule type" value="Genomic_DNA"/>
</dbReference>
<evidence type="ECO:0000256" key="1">
    <source>
        <dbReference type="SAM" id="MobiDB-lite"/>
    </source>
</evidence>